<comment type="caution">
    <text evidence="7">The sequence shown here is derived from an EMBL/GenBank/DDBJ whole genome shotgun (WGS) entry which is preliminary data.</text>
</comment>
<dbReference type="Pfam" id="PF00501">
    <property type="entry name" value="AMP-binding"/>
    <property type="match status" value="1"/>
</dbReference>
<dbReference type="GO" id="GO:0044550">
    <property type="term" value="P:secondary metabolite biosynthetic process"/>
    <property type="evidence" value="ECO:0007669"/>
    <property type="project" value="TreeGrafter"/>
</dbReference>
<dbReference type="GO" id="GO:0003824">
    <property type="term" value="F:catalytic activity"/>
    <property type="evidence" value="ECO:0007669"/>
    <property type="project" value="InterPro"/>
</dbReference>
<dbReference type="SUPFAM" id="SSF47336">
    <property type="entry name" value="ACP-like"/>
    <property type="match status" value="1"/>
</dbReference>
<dbReference type="PROSITE" id="PS00012">
    <property type="entry name" value="PHOSPHOPANTETHEINE"/>
    <property type="match status" value="1"/>
</dbReference>
<dbReference type="AlphaFoldDB" id="A0A2G5FS16"/>
<dbReference type="NCBIfam" id="TIGR01733">
    <property type="entry name" value="AA-adenyl-dom"/>
    <property type="match status" value="1"/>
</dbReference>
<gene>
    <name evidence="7" type="ORF">CDO35_06725</name>
</gene>
<dbReference type="GO" id="GO:0043041">
    <property type="term" value="P:amino acid activation for nonribosomal peptide biosynthetic process"/>
    <property type="evidence" value="ECO:0007669"/>
    <property type="project" value="TreeGrafter"/>
</dbReference>
<feature type="region of interest" description="Disordered" evidence="5">
    <location>
        <begin position="999"/>
        <end position="1019"/>
    </location>
</feature>
<dbReference type="InterPro" id="IPR036736">
    <property type="entry name" value="ACP-like_sf"/>
</dbReference>
<dbReference type="InterPro" id="IPR001242">
    <property type="entry name" value="Condensation_dom"/>
</dbReference>
<dbReference type="Proteomes" id="UP000229504">
    <property type="component" value="Unassembled WGS sequence"/>
</dbReference>
<protein>
    <submittedName>
        <fullName evidence="7">Non-ribosomal peptide synthetase</fullName>
    </submittedName>
</protein>
<evidence type="ECO:0000259" key="6">
    <source>
        <dbReference type="PROSITE" id="PS50075"/>
    </source>
</evidence>
<name>A0A2G5FS16_9PSED</name>
<dbReference type="Gene3D" id="3.40.50.980">
    <property type="match status" value="2"/>
</dbReference>
<reference evidence="8" key="1">
    <citation type="submission" date="2017-06" db="EMBL/GenBank/DDBJ databases">
        <authorList>
            <person name="Rastogi G."/>
            <person name="Vaishampayan P."/>
            <person name="Seuylemezian A."/>
        </authorList>
    </citation>
    <scope>NUCLEOTIDE SEQUENCE [LARGE SCALE GENOMIC DNA]</scope>
    <source>
        <strain evidence="8">PI11</strain>
    </source>
</reference>
<dbReference type="InterPro" id="IPR020806">
    <property type="entry name" value="PKS_PP-bd"/>
</dbReference>
<dbReference type="InterPro" id="IPR009081">
    <property type="entry name" value="PP-bd_ACP"/>
</dbReference>
<dbReference type="GO" id="GO:0005737">
    <property type="term" value="C:cytoplasm"/>
    <property type="evidence" value="ECO:0007669"/>
    <property type="project" value="TreeGrafter"/>
</dbReference>
<feature type="compositionally biased region" description="Low complexity" evidence="5">
    <location>
        <begin position="1001"/>
        <end position="1012"/>
    </location>
</feature>
<dbReference type="Gene3D" id="1.10.1200.10">
    <property type="entry name" value="ACP-like"/>
    <property type="match status" value="1"/>
</dbReference>
<dbReference type="RefSeq" id="WP_099523175.1">
    <property type="nucleotide sequence ID" value="NZ_NIQU01000002.1"/>
</dbReference>
<dbReference type="Gene3D" id="3.30.559.10">
    <property type="entry name" value="Chloramphenicol acetyltransferase-like domain"/>
    <property type="match status" value="1"/>
</dbReference>
<keyword evidence="4" id="KW-0597">Phosphoprotein</keyword>
<dbReference type="InterPro" id="IPR025110">
    <property type="entry name" value="AMP-bd_C"/>
</dbReference>
<evidence type="ECO:0000256" key="1">
    <source>
        <dbReference type="ARBA" id="ARBA00001957"/>
    </source>
</evidence>
<evidence type="ECO:0000256" key="4">
    <source>
        <dbReference type="ARBA" id="ARBA00022553"/>
    </source>
</evidence>
<dbReference type="Gene3D" id="2.30.38.10">
    <property type="entry name" value="Luciferase, Domain 3"/>
    <property type="match status" value="1"/>
</dbReference>
<comment type="cofactor">
    <cofactor evidence="1">
        <name>pantetheine 4'-phosphate</name>
        <dbReference type="ChEBI" id="CHEBI:47942"/>
    </cofactor>
</comment>
<dbReference type="SUPFAM" id="SSF56801">
    <property type="entry name" value="Acetyl-CoA synthetase-like"/>
    <property type="match status" value="1"/>
</dbReference>
<keyword evidence="3" id="KW-0596">Phosphopantetheine</keyword>
<sequence>MSALTGFRISPQQARAWRATQSGTTNDAASRLVIDVTLAPSPSDIEARLHALAQREEILSTTLHAMPGMALPIQVIEEQPRVTFVAEDWRDDETARRDALANDILGSGSVLSVRYARVGQERWLLCLEGAPNALDLASLTLIAAELLGATAPERLQYVDYAEWKNGLLEDESDGQAARFWQQTQAENAPLALNALQTASGDTPCEAALHRLSGLPSRADLEALATRAGAKLDEWLFAAWSVLIARLSGQQRIQLGWQDDGRGEGLEQALGLFEQRLPVHIEVDLQTALTPQIANLLAPLRQAIGWRDHYNSEQNCPLYFAWRELDLAKELGTPTAASGLQSPFALGMECHANGNGKLELHLAYDRTRFDSTAITYLEEQWACLLQGLGTGESALGAIPLFGPHQEQGLQTSSVHAVVRDASVLTLIEERARTNPDAPALVDANGMTRYGELMTQVDALARRLRTEGIQTGDVVGILMQRGRQAIVAMLAALRAGAAYVPLDPAYPAERLSYMIDNSAARLLLTTEDLQAGIDTTVATLPIETVHAAANADETPLPDIAGEQTAYLIYTSGSSGQPKGVPISHAALSRSTQVRMAFYPEPVQAYLLLSSLSFDSSVAGIYWTLCQGGLLVLPANGEELDLEVLAGLIERHRVSHSLSLPSLYETLLDYCNASTLAHLRTWIVAGEPCTPRVLAKHRNKTAQAQLVNEYGPTEATVWATADVLSDTTSDDSMISIGRPIPGMLLCLLNEHGQLAAIGEPGEIHLGGLTLTSGYLGLPEQTASAFVRYPHIAAGQRLYRTGDLARRRVDGRLDFLGRRDQQIKIRGHRVERGEIERALQSHSEVREAVVIAQVHEGSARLIAYFTDRHGYAPDAQALNSFLHDRLPSYMVPAAFIHLPALPHTPNGKLDLNALPDPDHLVAANAAYVAPRNDMEVALTEICQQVLKRERIGVQDNFFQIGGDSILSLQIVSRANQQGIRLSAKQIFESETIERMAQVATRGTAEDNAPAACAAAPEDSKAPRTAADFPLADLDDAAFGDLLAELNSTD</sequence>
<dbReference type="InterPro" id="IPR010071">
    <property type="entry name" value="AA_adenyl_dom"/>
</dbReference>
<dbReference type="InterPro" id="IPR045851">
    <property type="entry name" value="AMP-bd_C_sf"/>
</dbReference>
<dbReference type="Pfam" id="PF13193">
    <property type="entry name" value="AMP-binding_C"/>
    <property type="match status" value="1"/>
</dbReference>
<evidence type="ECO:0000313" key="7">
    <source>
        <dbReference type="EMBL" id="PIA70682.1"/>
    </source>
</evidence>
<dbReference type="InterPro" id="IPR006162">
    <property type="entry name" value="Ppantetheine_attach_site"/>
</dbReference>
<dbReference type="Pfam" id="PF00550">
    <property type="entry name" value="PP-binding"/>
    <property type="match status" value="1"/>
</dbReference>
<dbReference type="GO" id="GO:0031177">
    <property type="term" value="F:phosphopantetheine binding"/>
    <property type="evidence" value="ECO:0007669"/>
    <property type="project" value="InterPro"/>
</dbReference>
<accession>A0A2G5FS16</accession>
<dbReference type="FunFam" id="3.30.300.30:FF:000010">
    <property type="entry name" value="Enterobactin synthetase component F"/>
    <property type="match status" value="1"/>
</dbReference>
<comment type="similarity">
    <text evidence="2">Belongs to the ATP-dependent AMP-binding enzyme family.</text>
</comment>
<dbReference type="PROSITE" id="PS50075">
    <property type="entry name" value="CARRIER"/>
    <property type="match status" value="1"/>
</dbReference>
<dbReference type="CDD" id="cd05930">
    <property type="entry name" value="A_NRPS"/>
    <property type="match status" value="1"/>
</dbReference>
<evidence type="ECO:0000256" key="5">
    <source>
        <dbReference type="SAM" id="MobiDB-lite"/>
    </source>
</evidence>
<dbReference type="InterPro" id="IPR020845">
    <property type="entry name" value="AMP-binding_CS"/>
</dbReference>
<dbReference type="Gene3D" id="3.30.559.30">
    <property type="entry name" value="Nonribosomal peptide synthetase, condensation domain"/>
    <property type="match status" value="1"/>
</dbReference>
<dbReference type="PANTHER" id="PTHR45527:SF1">
    <property type="entry name" value="FATTY ACID SYNTHASE"/>
    <property type="match status" value="1"/>
</dbReference>
<dbReference type="Gene3D" id="3.30.300.30">
    <property type="match status" value="1"/>
</dbReference>
<evidence type="ECO:0000256" key="2">
    <source>
        <dbReference type="ARBA" id="ARBA00006432"/>
    </source>
</evidence>
<dbReference type="SMART" id="SM00823">
    <property type="entry name" value="PKS_PP"/>
    <property type="match status" value="1"/>
</dbReference>
<proteinExistence type="inferred from homology"/>
<dbReference type="SUPFAM" id="SSF52777">
    <property type="entry name" value="CoA-dependent acyltransferases"/>
    <property type="match status" value="2"/>
</dbReference>
<dbReference type="FunFam" id="3.40.50.980:FF:000001">
    <property type="entry name" value="Non-ribosomal peptide synthetase"/>
    <property type="match status" value="1"/>
</dbReference>
<dbReference type="PROSITE" id="PS00455">
    <property type="entry name" value="AMP_BINDING"/>
    <property type="match status" value="1"/>
</dbReference>
<feature type="domain" description="Carrier" evidence="6">
    <location>
        <begin position="925"/>
        <end position="999"/>
    </location>
</feature>
<dbReference type="FunFam" id="1.10.1200.10:FF:000005">
    <property type="entry name" value="Nonribosomal peptide synthetase 1"/>
    <property type="match status" value="1"/>
</dbReference>
<dbReference type="InterPro" id="IPR023213">
    <property type="entry name" value="CAT-like_dom_sf"/>
</dbReference>
<evidence type="ECO:0000313" key="8">
    <source>
        <dbReference type="Proteomes" id="UP000229504"/>
    </source>
</evidence>
<dbReference type="Pfam" id="PF00668">
    <property type="entry name" value="Condensation"/>
    <property type="match status" value="1"/>
</dbReference>
<organism evidence="7 8">
    <name type="scientific">Pseudomonas sediminis</name>
    <dbReference type="NCBI Taxonomy" id="1691904"/>
    <lineage>
        <taxon>Bacteria</taxon>
        <taxon>Pseudomonadati</taxon>
        <taxon>Pseudomonadota</taxon>
        <taxon>Gammaproteobacteria</taxon>
        <taxon>Pseudomonadales</taxon>
        <taxon>Pseudomonadaceae</taxon>
        <taxon>Pseudomonas</taxon>
    </lineage>
</organism>
<dbReference type="InterPro" id="IPR000873">
    <property type="entry name" value="AMP-dep_synth/lig_dom"/>
</dbReference>
<evidence type="ECO:0000256" key="3">
    <source>
        <dbReference type="ARBA" id="ARBA00022450"/>
    </source>
</evidence>
<dbReference type="PANTHER" id="PTHR45527">
    <property type="entry name" value="NONRIBOSOMAL PEPTIDE SYNTHETASE"/>
    <property type="match status" value="1"/>
</dbReference>
<dbReference type="EMBL" id="NIQU01000002">
    <property type="protein sequence ID" value="PIA70682.1"/>
    <property type="molecule type" value="Genomic_DNA"/>
</dbReference>